<dbReference type="GO" id="GO:0003729">
    <property type="term" value="F:mRNA binding"/>
    <property type="evidence" value="ECO:0007669"/>
    <property type="project" value="InterPro"/>
</dbReference>
<keyword evidence="4" id="KW-0507">mRNA processing</keyword>
<evidence type="ECO:0000313" key="14">
    <source>
        <dbReference type="RefSeq" id="XP_022756285.1"/>
    </source>
</evidence>
<comment type="subcellular location">
    <subcellularLocation>
        <location evidence="1">Plastid</location>
        <location evidence="1">Chloroplast</location>
    </subcellularLocation>
</comment>
<dbReference type="Pfam" id="PF01985">
    <property type="entry name" value="CRS1_YhbY"/>
    <property type="match status" value="1"/>
</dbReference>
<dbReference type="KEGG" id="dzi:111304020"/>
<dbReference type="GO" id="GO:0000373">
    <property type="term" value="P:Group II intron splicing"/>
    <property type="evidence" value="ECO:0007669"/>
    <property type="project" value="UniProtKB-ARBA"/>
</dbReference>
<dbReference type="GO" id="GO:0006397">
    <property type="term" value="P:mRNA processing"/>
    <property type="evidence" value="ECO:0007669"/>
    <property type="project" value="UniProtKB-KW"/>
</dbReference>
<dbReference type="GO" id="GO:0009507">
    <property type="term" value="C:chloroplast"/>
    <property type="evidence" value="ECO:0007669"/>
    <property type="project" value="UniProtKB-SubCell"/>
</dbReference>
<dbReference type="PANTHER" id="PTHR31846">
    <property type="entry name" value="CRS1 / YHBY (CRM) DOMAIN-CONTAINING PROTEIN"/>
    <property type="match status" value="1"/>
</dbReference>
<evidence type="ECO:0000256" key="7">
    <source>
        <dbReference type="ARBA" id="ARBA00022946"/>
    </source>
</evidence>
<dbReference type="PROSITE" id="PS51295">
    <property type="entry name" value="CRM"/>
    <property type="match status" value="1"/>
</dbReference>
<protein>
    <submittedName>
        <fullName evidence="14">Chloroplastic group IIA intron splicing facilitator CRS1, chloroplastic-like</fullName>
    </submittedName>
</protein>
<evidence type="ECO:0000313" key="13">
    <source>
        <dbReference type="Proteomes" id="UP000515121"/>
    </source>
</evidence>
<proteinExistence type="predicted"/>
<dbReference type="GO" id="GO:1990904">
    <property type="term" value="C:ribonucleoprotein complex"/>
    <property type="evidence" value="ECO:0007669"/>
    <property type="project" value="UniProtKB-KW"/>
</dbReference>
<keyword evidence="9" id="KW-0687">Ribonucleoprotein</keyword>
<evidence type="ECO:0000256" key="6">
    <source>
        <dbReference type="ARBA" id="ARBA00022884"/>
    </source>
</evidence>
<keyword evidence="13" id="KW-1185">Reference proteome</keyword>
<evidence type="ECO:0000259" key="12">
    <source>
        <dbReference type="PROSITE" id="PS51295"/>
    </source>
</evidence>
<evidence type="ECO:0000256" key="10">
    <source>
        <dbReference type="PROSITE-ProRule" id="PRU00626"/>
    </source>
</evidence>
<dbReference type="RefSeq" id="XP_022756285.1">
    <property type="nucleotide sequence ID" value="XM_022900550.1"/>
</dbReference>
<evidence type="ECO:0000256" key="5">
    <source>
        <dbReference type="ARBA" id="ARBA00022737"/>
    </source>
</evidence>
<dbReference type="OrthoDB" id="551352at2759"/>
<keyword evidence="6 10" id="KW-0694">RNA-binding</keyword>
<keyword evidence="3" id="KW-0934">Plastid</keyword>
<dbReference type="InterPro" id="IPR035920">
    <property type="entry name" value="YhbY-like_sf"/>
</dbReference>
<feature type="domain" description="CRM" evidence="12">
    <location>
        <begin position="137"/>
        <end position="224"/>
    </location>
</feature>
<evidence type="ECO:0000256" key="3">
    <source>
        <dbReference type="ARBA" id="ARBA00022640"/>
    </source>
</evidence>
<keyword evidence="5" id="KW-0677">Repeat</keyword>
<reference evidence="14" key="1">
    <citation type="submission" date="2025-08" db="UniProtKB">
        <authorList>
            <consortium name="RefSeq"/>
        </authorList>
    </citation>
    <scope>IDENTIFICATION</scope>
    <source>
        <tissue evidence="14">Fruit stalk</tissue>
    </source>
</reference>
<organism evidence="13 14">
    <name type="scientific">Durio zibethinus</name>
    <name type="common">Durian</name>
    <dbReference type="NCBI Taxonomy" id="66656"/>
    <lineage>
        <taxon>Eukaryota</taxon>
        <taxon>Viridiplantae</taxon>
        <taxon>Streptophyta</taxon>
        <taxon>Embryophyta</taxon>
        <taxon>Tracheophyta</taxon>
        <taxon>Spermatophyta</taxon>
        <taxon>Magnoliopsida</taxon>
        <taxon>eudicotyledons</taxon>
        <taxon>Gunneridae</taxon>
        <taxon>Pentapetalae</taxon>
        <taxon>rosids</taxon>
        <taxon>malvids</taxon>
        <taxon>Malvales</taxon>
        <taxon>Malvaceae</taxon>
        <taxon>Helicteroideae</taxon>
        <taxon>Durio</taxon>
    </lineage>
</organism>
<feature type="region of interest" description="Disordered" evidence="11">
    <location>
        <begin position="30"/>
        <end position="58"/>
    </location>
</feature>
<evidence type="ECO:0000256" key="2">
    <source>
        <dbReference type="ARBA" id="ARBA00022528"/>
    </source>
</evidence>
<accession>A0A6P5ZUV9</accession>
<dbReference type="PANTHER" id="PTHR31846:SF10">
    <property type="entry name" value="CHLOROPLASTIC GROUP IIA INTRON SPLICING FACILITATOR CRS1, CHLOROPLASTIC"/>
    <property type="match status" value="1"/>
</dbReference>
<keyword evidence="7" id="KW-0809">Transit peptide</keyword>
<keyword evidence="8" id="KW-0508">mRNA splicing</keyword>
<dbReference type="Proteomes" id="UP000515121">
    <property type="component" value="Unplaced"/>
</dbReference>
<dbReference type="SUPFAM" id="SSF75471">
    <property type="entry name" value="YhbY-like"/>
    <property type="match status" value="1"/>
</dbReference>
<dbReference type="InterPro" id="IPR045278">
    <property type="entry name" value="CRS1/CFM2/CFM3"/>
</dbReference>
<gene>
    <name evidence="14" type="primary">LOC111304020</name>
</gene>
<evidence type="ECO:0000256" key="9">
    <source>
        <dbReference type="ARBA" id="ARBA00023274"/>
    </source>
</evidence>
<dbReference type="GeneID" id="111304020"/>
<name>A0A6P5ZUV9_DURZI</name>
<evidence type="ECO:0000256" key="4">
    <source>
        <dbReference type="ARBA" id="ARBA00022664"/>
    </source>
</evidence>
<evidence type="ECO:0000256" key="1">
    <source>
        <dbReference type="ARBA" id="ARBA00004229"/>
    </source>
</evidence>
<keyword evidence="2" id="KW-0150">Chloroplast</keyword>
<dbReference type="Gene3D" id="3.30.110.60">
    <property type="entry name" value="YhbY-like"/>
    <property type="match status" value="1"/>
</dbReference>
<evidence type="ECO:0000256" key="8">
    <source>
        <dbReference type="ARBA" id="ARBA00023187"/>
    </source>
</evidence>
<dbReference type="AlphaFoldDB" id="A0A6P5ZUV9"/>
<evidence type="ECO:0000256" key="11">
    <source>
        <dbReference type="SAM" id="MobiDB-lite"/>
    </source>
</evidence>
<sequence length="224" mass="26006">MGEVGVIGRIAVIFVMPTAPWMKAPRLLQPREVLNPSKPTTKKGSNRNAKPPDKALFGKESGVRGKKVMKNIIRSMEKLQRNVVLEVTQIGISEEFELERWLEEIGRDGEAKKYDTKMPWFMFRKMKKEKVLTQAEISLDKDLLERLRRKAIRMRKWVTVMKAVVTQAVVDKIRLAWRKNELVMVKFGVPLCRNMDRARGIVEVCATTPREDIFFKPLHYQETP</sequence>
<dbReference type="InterPro" id="IPR001890">
    <property type="entry name" value="RNA-binding_CRM"/>
</dbReference>